<comment type="caution">
    <text evidence="3">The sequence shown here is derived from an EMBL/GenBank/DDBJ whole genome shotgun (WGS) entry which is preliminary data.</text>
</comment>
<feature type="compositionally biased region" description="Polar residues" evidence="2">
    <location>
        <begin position="262"/>
        <end position="283"/>
    </location>
</feature>
<feature type="compositionally biased region" description="Basic and acidic residues" evidence="2">
    <location>
        <begin position="239"/>
        <end position="251"/>
    </location>
</feature>
<proteinExistence type="predicted"/>
<dbReference type="Proteomes" id="UP000693946">
    <property type="component" value="Linkage Group LG5"/>
</dbReference>
<feature type="compositionally biased region" description="Basic and acidic residues" evidence="2">
    <location>
        <begin position="815"/>
        <end position="830"/>
    </location>
</feature>
<dbReference type="EMBL" id="JAGKHQ010000017">
    <property type="protein sequence ID" value="KAG7488991.1"/>
    <property type="molecule type" value="Genomic_DNA"/>
</dbReference>
<feature type="compositionally biased region" description="Polar residues" evidence="2">
    <location>
        <begin position="1"/>
        <end position="12"/>
    </location>
</feature>
<feature type="coiled-coil region" evidence="1">
    <location>
        <begin position="405"/>
        <end position="626"/>
    </location>
</feature>
<feature type="region of interest" description="Disordered" evidence="2">
    <location>
        <begin position="798"/>
        <end position="832"/>
    </location>
</feature>
<organism evidence="3 4">
    <name type="scientific">Solea senegalensis</name>
    <name type="common">Senegalese sole</name>
    <dbReference type="NCBI Taxonomy" id="28829"/>
    <lineage>
        <taxon>Eukaryota</taxon>
        <taxon>Metazoa</taxon>
        <taxon>Chordata</taxon>
        <taxon>Craniata</taxon>
        <taxon>Vertebrata</taxon>
        <taxon>Euteleostomi</taxon>
        <taxon>Actinopterygii</taxon>
        <taxon>Neopterygii</taxon>
        <taxon>Teleostei</taxon>
        <taxon>Neoteleostei</taxon>
        <taxon>Acanthomorphata</taxon>
        <taxon>Carangaria</taxon>
        <taxon>Pleuronectiformes</taxon>
        <taxon>Pleuronectoidei</taxon>
        <taxon>Soleidae</taxon>
        <taxon>Solea</taxon>
    </lineage>
</organism>
<feature type="compositionally biased region" description="Basic and acidic residues" evidence="2">
    <location>
        <begin position="1042"/>
        <end position="1054"/>
    </location>
</feature>
<name>A0AAV6QFG5_SOLSE</name>
<evidence type="ECO:0000256" key="1">
    <source>
        <dbReference type="SAM" id="Coils"/>
    </source>
</evidence>
<feature type="coiled-coil region" evidence="1">
    <location>
        <begin position="992"/>
        <end position="1019"/>
    </location>
</feature>
<reference evidence="3 4" key="1">
    <citation type="journal article" date="2021" name="Sci. Rep.">
        <title>Chromosome anchoring in Senegalese sole (Solea senegalensis) reveals sex-associated markers and genome rearrangements in flatfish.</title>
        <authorList>
            <person name="Guerrero-Cozar I."/>
            <person name="Gomez-Garrido J."/>
            <person name="Berbel C."/>
            <person name="Martinez-Blanch J.F."/>
            <person name="Alioto T."/>
            <person name="Claros M.G."/>
            <person name="Gagnaire P.A."/>
            <person name="Manchado M."/>
        </authorList>
    </citation>
    <scope>NUCLEOTIDE SEQUENCE [LARGE SCALE GENOMIC DNA]</scope>
    <source>
        <strain evidence="3">Sse05_10M</strain>
    </source>
</reference>
<evidence type="ECO:0000256" key="2">
    <source>
        <dbReference type="SAM" id="MobiDB-lite"/>
    </source>
</evidence>
<evidence type="ECO:0000313" key="4">
    <source>
        <dbReference type="Proteomes" id="UP000693946"/>
    </source>
</evidence>
<evidence type="ECO:0000313" key="3">
    <source>
        <dbReference type="EMBL" id="KAG7488991.1"/>
    </source>
</evidence>
<keyword evidence="4" id="KW-1185">Reference proteome</keyword>
<feature type="region of interest" description="Disordered" evidence="2">
    <location>
        <begin position="1042"/>
        <end position="1062"/>
    </location>
</feature>
<feature type="region of interest" description="Disordered" evidence="2">
    <location>
        <begin position="327"/>
        <end position="366"/>
    </location>
</feature>
<feature type="compositionally biased region" description="Polar residues" evidence="2">
    <location>
        <begin position="344"/>
        <end position="355"/>
    </location>
</feature>
<sequence length="1154" mass="133222">MTKISRLSSRTSALKEESRTTATTDCSLTQWDMDSSRSHGGADAEDTDELLYTDLSVSRSDFDPEPLRPDHCDLLLDAIDAQLGQLQVQTQKHQDIFKKPVCRDAALQWSQSPSKDTGLGSTMQTNDAPMSCLDLIHSPVTEQRLDCRRSPESQEETEDMSDIRTRIKEDVESHREEVMWRLQRLLGDSCKENTLTETRPPTDSVCTEDFVRRFREEMVEVALPRSNVPQWDKEEDTERTEISDRDTRQSEQKGQSVCAVDGSSTPGKSTKETASVHYSLSKKTSQRRQELDECPLHNFTVNVANINEKTPNGRDGRRWRPLIQYITGSDDSSTDTHTQEESEPQSTSVHSSTFGEEQKRSRKALHKKRQTYRLVCSVGDEDKDTDEETSRFGGSFERTLETMQWMKMKERLNHLRQKCEREEETLKMKRTQFRDIELCLSELRQRRKHALQELERLSAEMNQMETEKQNMELFLEERRLQCDSISGHVEELQMQRESFLIDVRDMEEELANLGQHKKSLRDGPFKEKNSVIVMSVLEREELERQLDQSKTALFAEQRRAREKLESMQESLEQTREALQRATESESSLRHSCARLQDKQTQKKEKIQALEARVGELQAERGQCQLRVVTLEKMLAQKELQMLTVQEQHGALQAERDGLKGALRHLESQHCTAQREAREHTYQIMESVEVTFTCDLGFLQLKDDEVKKLQISLEQQREQAKNREEELHKDNSEKVHKAVEEERRRWEAERVEAVQVHCGRLEEKNSKSVERVKSELQQEKNKTLTLQHKVLELKKRMQELERAPGGAAPVEETDDSGPRRSTERETGDRGAPRQALCVAEKEAGRLRVVLEDRESSYNRITAELEQQHRLWAQELRAECQHLHLLLEQKSGAKLSPVPLPVSPTEAEALTSLRALREQVEHVITHLHQELHSQQLNTEQLRKHKERELGMQREQLRMESDQARDSLKERLIQEHIEELSSLTRAHVSEGGGVAASLRKQLKAKDLELRQLQRSMSEWKEQTTARLACKFEEELTVELERKTKIQGRERKSEKAEGGEEMAPKATETQNSIFCPSLHVVVDSAASRSPSDVASFKLLRFLQTRVKQLRLENQAYHWNPSPPHTVAVDLSGSYLSTITQGQDSVSQVINQDLLKLRK</sequence>
<accession>A0AAV6QFG5</accession>
<dbReference type="AlphaFoldDB" id="A0AAV6QFG5"/>
<evidence type="ECO:0008006" key="5">
    <source>
        <dbReference type="Google" id="ProtNLM"/>
    </source>
</evidence>
<feature type="compositionally biased region" description="Polar residues" evidence="2">
    <location>
        <begin position="20"/>
        <end position="33"/>
    </location>
</feature>
<protein>
    <recommendedName>
        <fullName evidence="5">Trichohyalin-like</fullName>
    </recommendedName>
</protein>
<feature type="region of interest" description="Disordered" evidence="2">
    <location>
        <begin position="1"/>
        <end position="47"/>
    </location>
</feature>
<feature type="region of interest" description="Disordered" evidence="2">
    <location>
        <begin position="225"/>
        <end position="291"/>
    </location>
</feature>
<keyword evidence="1" id="KW-0175">Coiled coil</keyword>
<gene>
    <name evidence="3" type="ORF">JOB18_002459</name>
</gene>